<dbReference type="Pfam" id="PF17800">
    <property type="entry name" value="NPL"/>
    <property type="match status" value="1"/>
</dbReference>
<dbReference type="InterPro" id="IPR041232">
    <property type="entry name" value="NPL"/>
</dbReference>
<dbReference type="PIRSF" id="PIRSF001473">
    <property type="entry name" value="FK506-bp_FPR3"/>
    <property type="match status" value="1"/>
</dbReference>
<protein>
    <recommendedName>
        <fullName evidence="4">FK506-binding protein</fullName>
        <ecNumber evidence="4">5.2.1.8</ecNumber>
    </recommendedName>
</protein>
<dbReference type="InterPro" id="IPR023566">
    <property type="entry name" value="PPIase_Fpr3/Fpr4-like"/>
</dbReference>
<feature type="compositionally biased region" description="Acidic residues" evidence="6">
    <location>
        <begin position="157"/>
        <end position="200"/>
    </location>
</feature>
<feature type="compositionally biased region" description="Polar residues" evidence="6">
    <location>
        <begin position="211"/>
        <end position="242"/>
    </location>
</feature>
<feature type="domain" description="PPIase FKBP-type" evidence="7">
    <location>
        <begin position="295"/>
        <end position="383"/>
    </location>
</feature>
<dbReference type="GO" id="GO:0003755">
    <property type="term" value="F:peptidyl-prolyl cis-trans isomerase activity"/>
    <property type="evidence" value="ECO:0007669"/>
    <property type="project" value="UniProtKB-KW"/>
</dbReference>
<feature type="compositionally biased region" description="Acidic residues" evidence="6">
    <location>
        <begin position="101"/>
        <end position="115"/>
    </location>
</feature>
<proteinExistence type="inferred from homology"/>
<gene>
    <name evidence="8" type="ORF">g.4334</name>
    <name evidence="9" type="ORF">g.4335</name>
</gene>
<dbReference type="AlphaFoldDB" id="A0A1B6CVU2"/>
<evidence type="ECO:0000259" key="7">
    <source>
        <dbReference type="PROSITE" id="PS50059"/>
    </source>
</evidence>
<keyword evidence="2 4" id="KW-0697">Rotamase</keyword>
<name>A0A1B6CVU2_9HEMI</name>
<evidence type="ECO:0000256" key="5">
    <source>
        <dbReference type="PROSITE-ProRule" id="PRU00277"/>
    </source>
</evidence>
<evidence type="ECO:0000256" key="3">
    <source>
        <dbReference type="ARBA" id="ARBA00023235"/>
    </source>
</evidence>
<evidence type="ECO:0000256" key="1">
    <source>
        <dbReference type="ARBA" id="ARBA00000971"/>
    </source>
</evidence>
<dbReference type="Gene3D" id="2.60.120.340">
    <property type="entry name" value="Nucleoplasmin core domain"/>
    <property type="match status" value="1"/>
</dbReference>
<feature type="compositionally biased region" description="Polar residues" evidence="6">
    <location>
        <begin position="250"/>
        <end position="264"/>
    </location>
</feature>
<dbReference type="EC" id="5.2.1.8" evidence="4"/>
<comment type="similarity">
    <text evidence="4">Belongs to the FKBP-type PPIase family.</text>
</comment>
<dbReference type="FunFam" id="3.10.50.40:FF:000006">
    <property type="entry name" value="Peptidyl-prolyl cis-trans isomerase"/>
    <property type="match status" value="1"/>
</dbReference>
<keyword evidence="3 4" id="KW-0413">Isomerase</keyword>
<dbReference type="SUPFAM" id="SSF54534">
    <property type="entry name" value="FKBP-like"/>
    <property type="match status" value="1"/>
</dbReference>
<accession>A0A1B6CVU2</accession>
<evidence type="ECO:0000313" key="9">
    <source>
        <dbReference type="EMBL" id="JAS27129.1"/>
    </source>
</evidence>
<dbReference type="EMBL" id="GEDC01019751">
    <property type="protein sequence ID" value="JAS17547.1"/>
    <property type="molecule type" value="Transcribed_RNA"/>
</dbReference>
<dbReference type="PROSITE" id="PS50059">
    <property type="entry name" value="FKBP_PPIASE"/>
    <property type="match status" value="1"/>
</dbReference>
<evidence type="ECO:0000256" key="6">
    <source>
        <dbReference type="SAM" id="MobiDB-lite"/>
    </source>
</evidence>
<organism evidence="8">
    <name type="scientific">Clastoptera arizonana</name>
    <name type="common">Arizona spittle bug</name>
    <dbReference type="NCBI Taxonomy" id="38151"/>
    <lineage>
        <taxon>Eukaryota</taxon>
        <taxon>Metazoa</taxon>
        <taxon>Ecdysozoa</taxon>
        <taxon>Arthropoda</taxon>
        <taxon>Hexapoda</taxon>
        <taxon>Insecta</taxon>
        <taxon>Pterygota</taxon>
        <taxon>Neoptera</taxon>
        <taxon>Paraneoptera</taxon>
        <taxon>Hemiptera</taxon>
        <taxon>Auchenorrhyncha</taxon>
        <taxon>Cercopoidea</taxon>
        <taxon>Clastopteridae</taxon>
        <taxon>Clastoptera</taxon>
    </lineage>
</organism>
<evidence type="ECO:0000256" key="4">
    <source>
        <dbReference type="PIRNR" id="PIRNR001473"/>
    </source>
</evidence>
<dbReference type="Pfam" id="PF00254">
    <property type="entry name" value="FKBP_C"/>
    <property type="match status" value="1"/>
</dbReference>
<feature type="region of interest" description="Disordered" evidence="6">
    <location>
        <begin position="101"/>
        <end position="272"/>
    </location>
</feature>
<reference evidence="8" key="1">
    <citation type="submission" date="2015-12" db="EMBL/GenBank/DDBJ databases">
        <title>De novo transcriptome assembly of four potential Pierce s Disease insect vectors from Arizona vineyards.</title>
        <authorList>
            <person name="Tassone E.E."/>
        </authorList>
    </citation>
    <scope>NUCLEOTIDE SEQUENCE</scope>
</reference>
<dbReference type="EMBL" id="GEDC01010169">
    <property type="protein sequence ID" value="JAS27129.1"/>
    <property type="molecule type" value="Transcribed_RNA"/>
</dbReference>
<sequence length="383" mass="41904">MMWGLVLEPGKRYSTVVEKSFHVSMAALDCTTVKKDKEILRVILEVDEQENLLCNLSKDLGLLQQKLDLNFMSGDNITFEVKGTGVVHLTGYMVDDVDLDEEGEEEEDDESDVSEADGVNHGAPSKGSSKWTKQAEKRKGDLLEIASKKKKTKQEVEDSEDESDDDIDGDEVGSEEEGSDDEEDDDAMESEDEESDDDDADTKPQVKKKQNLINTQTKQQTPGKPNKSNLVNGATPNQQQQSGKKDKKNAQTPNSGKKPNTPGQPQGGSPKKKVIEQGVVIKDIKEGTGQAVKNGKMVQVYYTGRLKSNNKVFDSHNKGEGFQFRLGKGEVIKGWDIGLNGMKVGGKRTITCPPNVAYGSKGSLPAIPPNSTLIFEVEVKAVN</sequence>
<dbReference type="InterPro" id="IPR001179">
    <property type="entry name" value="PPIase_FKBP_dom"/>
</dbReference>
<dbReference type="Gene3D" id="3.10.50.40">
    <property type="match status" value="1"/>
</dbReference>
<comment type="catalytic activity">
    <reaction evidence="1 4 5">
        <text>[protein]-peptidylproline (omega=180) = [protein]-peptidylproline (omega=0)</text>
        <dbReference type="Rhea" id="RHEA:16237"/>
        <dbReference type="Rhea" id="RHEA-COMP:10747"/>
        <dbReference type="Rhea" id="RHEA-COMP:10748"/>
        <dbReference type="ChEBI" id="CHEBI:83833"/>
        <dbReference type="ChEBI" id="CHEBI:83834"/>
        <dbReference type="EC" id="5.2.1.8"/>
    </reaction>
</comment>
<dbReference type="GO" id="GO:0000785">
    <property type="term" value="C:chromatin"/>
    <property type="evidence" value="ECO:0007669"/>
    <property type="project" value="TreeGrafter"/>
</dbReference>
<dbReference type="PANTHER" id="PTHR43811">
    <property type="entry name" value="FKBP-TYPE PEPTIDYL-PROLYL CIS-TRANS ISOMERASE FKPA"/>
    <property type="match status" value="1"/>
</dbReference>
<evidence type="ECO:0000313" key="8">
    <source>
        <dbReference type="EMBL" id="JAS17547.1"/>
    </source>
</evidence>
<dbReference type="PANTHER" id="PTHR43811:SF19">
    <property type="entry name" value="39 KDA FK506-BINDING NUCLEAR PROTEIN"/>
    <property type="match status" value="1"/>
</dbReference>
<evidence type="ECO:0000256" key="2">
    <source>
        <dbReference type="ARBA" id="ARBA00023110"/>
    </source>
</evidence>
<feature type="compositionally biased region" description="Basic and acidic residues" evidence="6">
    <location>
        <begin position="133"/>
        <end position="142"/>
    </location>
</feature>
<dbReference type="GO" id="GO:0005730">
    <property type="term" value="C:nucleolus"/>
    <property type="evidence" value="ECO:0007669"/>
    <property type="project" value="TreeGrafter"/>
</dbReference>
<dbReference type="InterPro" id="IPR046357">
    <property type="entry name" value="PPIase_dom_sf"/>
</dbReference>